<sequence length="76" mass="7270">MSSIRRAMACTVAGALLTVGGVTLAAPAQAQTQVPAAAAQQSAATVPAGNEGNGNGNENCGLLGLGCLLHGLLGVL</sequence>
<comment type="caution">
    <text evidence="2">The sequence shown here is derived from an EMBL/GenBank/DDBJ whole genome shotgun (WGS) entry which is preliminary data.</text>
</comment>
<feature type="chain" id="PRO_5004748302" description="Chaplin domain-containing protein" evidence="1">
    <location>
        <begin position="31"/>
        <end position="76"/>
    </location>
</feature>
<keyword evidence="3" id="KW-1185">Reference proteome</keyword>
<evidence type="ECO:0000313" key="3">
    <source>
        <dbReference type="Proteomes" id="UP000017984"/>
    </source>
</evidence>
<dbReference type="PATRIC" id="fig|1352936.5.peg.4349"/>
<reference evidence="2 3" key="1">
    <citation type="journal article" date="2014" name="Genome Announc.">
        <title>Draft Genome Sequence of Streptomyces roseochromogenes subsp. oscitans DS 12.976, Producer of the Aminocoumarin Antibiotic Clorobiocin.</title>
        <authorList>
            <person name="Ruckert C."/>
            <person name="Kalinowski J."/>
            <person name="Heide L."/>
            <person name="Apel A.K."/>
        </authorList>
    </citation>
    <scope>NUCLEOTIDE SEQUENCE [LARGE SCALE GENOMIC DNA]</scope>
    <source>
        <strain evidence="2 3">DS 12.976</strain>
    </source>
</reference>
<dbReference type="HOGENOM" id="CLU_2653032_0_0_11"/>
<feature type="signal peptide" evidence="1">
    <location>
        <begin position="1"/>
        <end position="30"/>
    </location>
</feature>
<dbReference type="Proteomes" id="UP000017984">
    <property type="component" value="Chromosome"/>
</dbReference>
<accession>V6KB02</accession>
<keyword evidence="1" id="KW-0732">Signal</keyword>
<organism evidence="2 3">
    <name type="scientific">Streptomyces roseochromogenus subsp. oscitans DS 12.976</name>
    <dbReference type="NCBI Taxonomy" id="1352936"/>
    <lineage>
        <taxon>Bacteria</taxon>
        <taxon>Bacillati</taxon>
        <taxon>Actinomycetota</taxon>
        <taxon>Actinomycetes</taxon>
        <taxon>Kitasatosporales</taxon>
        <taxon>Streptomycetaceae</taxon>
        <taxon>Streptomyces</taxon>
    </lineage>
</organism>
<evidence type="ECO:0008006" key="4">
    <source>
        <dbReference type="Google" id="ProtNLM"/>
    </source>
</evidence>
<gene>
    <name evidence="2" type="ORF">M878_20775</name>
</gene>
<name>V6KB02_STRRC</name>
<dbReference type="STRING" id="1352936.M878_20775"/>
<proteinExistence type="predicted"/>
<dbReference type="EMBL" id="AWQX01000181">
    <property type="protein sequence ID" value="EST29208.1"/>
    <property type="molecule type" value="Genomic_DNA"/>
</dbReference>
<evidence type="ECO:0000313" key="2">
    <source>
        <dbReference type="EMBL" id="EST29208.1"/>
    </source>
</evidence>
<evidence type="ECO:0000256" key="1">
    <source>
        <dbReference type="SAM" id="SignalP"/>
    </source>
</evidence>
<protein>
    <recommendedName>
        <fullName evidence="4">Chaplin domain-containing protein</fullName>
    </recommendedName>
</protein>
<dbReference type="RefSeq" id="WP_023548195.1">
    <property type="nucleotide sequence ID" value="NZ_CM002285.1"/>
</dbReference>
<dbReference type="AlphaFoldDB" id="V6KB02"/>